<reference evidence="2 4" key="1">
    <citation type="journal article" date="2011" name="Nature">
        <title>The Medicago genome provides insight into the evolution of rhizobial symbioses.</title>
        <authorList>
            <person name="Young N.D."/>
            <person name="Debelle F."/>
            <person name="Oldroyd G.E."/>
            <person name="Geurts R."/>
            <person name="Cannon S.B."/>
            <person name="Udvardi M.K."/>
            <person name="Benedito V.A."/>
            <person name="Mayer K.F."/>
            <person name="Gouzy J."/>
            <person name="Schoof H."/>
            <person name="Van de Peer Y."/>
            <person name="Proost S."/>
            <person name="Cook D.R."/>
            <person name="Meyers B.C."/>
            <person name="Spannagl M."/>
            <person name="Cheung F."/>
            <person name="De Mita S."/>
            <person name="Krishnakumar V."/>
            <person name="Gundlach H."/>
            <person name="Zhou S."/>
            <person name="Mudge J."/>
            <person name="Bharti A.K."/>
            <person name="Murray J.D."/>
            <person name="Naoumkina M.A."/>
            <person name="Rosen B."/>
            <person name="Silverstein K.A."/>
            <person name="Tang H."/>
            <person name="Rombauts S."/>
            <person name="Zhao P.X."/>
            <person name="Zhou P."/>
            <person name="Barbe V."/>
            <person name="Bardou P."/>
            <person name="Bechner M."/>
            <person name="Bellec A."/>
            <person name="Berger A."/>
            <person name="Berges H."/>
            <person name="Bidwell S."/>
            <person name="Bisseling T."/>
            <person name="Choisne N."/>
            <person name="Couloux A."/>
            <person name="Denny R."/>
            <person name="Deshpande S."/>
            <person name="Dai X."/>
            <person name="Doyle J.J."/>
            <person name="Dudez A.M."/>
            <person name="Farmer A.D."/>
            <person name="Fouteau S."/>
            <person name="Franken C."/>
            <person name="Gibelin C."/>
            <person name="Gish J."/>
            <person name="Goldstein S."/>
            <person name="Gonzalez A.J."/>
            <person name="Green P.J."/>
            <person name="Hallab A."/>
            <person name="Hartog M."/>
            <person name="Hua A."/>
            <person name="Humphray S.J."/>
            <person name="Jeong D.H."/>
            <person name="Jing Y."/>
            <person name="Jocker A."/>
            <person name="Kenton S.M."/>
            <person name="Kim D.J."/>
            <person name="Klee K."/>
            <person name="Lai H."/>
            <person name="Lang C."/>
            <person name="Lin S."/>
            <person name="Macmil S.L."/>
            <person name="Magdelenat G."/>
            <person name="Matthews L."/>
            <person name="McCorrison J."/>
            <person name="Monaghan E.L."/>
            <person name="Mun J.H."/>
            <person name="Najar F.Z."/>
            <person name="Nicholson C."/>
            <person name="Noirot C."/>
            <person name="O'Bleness M."/>
            <person name="Paule C.R."/>
            <person name="Poulain J."/>
            <person name="Prion F."/>
            <person name="Qin B."/>
            <person name="Qu C."/>
            <person name="Retzel E.F."/>
            <person name="Riddle C."/>
            <person name="Sallet E."/>
            <person name="Samain S."/>
            <person name="Samson N."/>
            <person name="Sanders I."/>
            <person name="Saurat O."/>
            <person name="Scarpelli C."/>
            <person name="Schiex T."/>
            <person name="Segurens B."/>
            <person name="Severin A.J."/>
            <person name="Sherrier D.J."/>
            <person name="Shi R."/>
            <person name="Sims S."/>
            <person name="Singer S.R."/>
            <person name="Sinharoy S."/>
            <person name="Sterck L."/>
            <person name="Viollet A."/>
            <person name="Wang B.B."/>
            <person name="Wang K."/>
            <person name="Wang M."/>
            <person name="Wang X."/>
            <person name="Warfsmann J."/>
            <person name="Weissenbach J."/>
            <person name="White D.D."/>
            <person name="White J.D."/>
            <person name="Wiley G.B."/>
            <person name="Wincker P."/>
            <person name="Xing Y."/>
            <person name="Yang L."/>
            <person name="Yao Z."/>
            <person name="Ying F."/>
            <person name="Zhai J."/>
            <person name="Zhou L."/>
            <person name="Zuber A."/>
            <person name="Denarie J."/>
            <person name="Dixon R.A."/>
            <person name="May G.D."/>
            <person name="Schwartz D.C."/>
            <person name="Rogers J."/>
            <person name="Quetier F."/>
            <person name="Town C.D."/>
            <person name="Roe B.A."/>
        </authorList>
    </citation>
    <scope>NUCLEOTIDE SEQUENCE [LARGE SCALE GENOMIC DNA]</scope>
    <source>
        <strain evidence="2">A17</strain>
        <strain evidence="3 4">cv. Jemalong A17</strain>
    </source>
</reference>
<evidence type="ECO:0000313" key="2">
    <source>
        <dbReference type="EMBL" id="KEH17187.1"/>
    </source>
</evidence>
<name>A0A072TIF5_MEDTR</name>
<protein>
    <submittedName>
        <fullName evidence="2 3">Uncharacterized protein</fullName>
    </submittedName>
</protein>
<feature type="region of interest" description="Disordered" evidence="1">
    <location>
        <begin position="38"/>
        <end position="57"/>
    </location>
</feature>
<sequence>MNKQIETLTKEVHAYQLSNKQQQVAAIRSDLCGEGHANGNFEEMKKSQDAKRKNNEASRKMLETQLGQLAKQLAEQNKGGFSGNTKENSKNESYNAIELRSKKVFTPLVPKVPKKVDEEVVEKDGDKPQVVPSYVKLAYPRLAKKKMKEEGQFKKFMELFSQLQVNIPFGEALNQMPLYAKFMKELLTGRKRLKDDENIVLPENCSAI</sequence>
<evidence type="ECO:0000256" key="1">
    <source>
        <dbReference type="SAM" id="MobiDB-lite"/>
    </source>
</evidence>
<keyword evidence="4" id="KW-1185">Reference proteome</keyword>
<feature type="compositionally biased region" description="Basic and acidic residues" evidence="1">
    <location>
        <begin position="42"/>
        <end position="57"/>
    </location>
</feature>
<evidence type="ECO:0000313" key="3">
    <source>
        <dbReference type="EnsemblPlants" id="KEH17187"/>
    </source>
</evidence>
<reference evidence="3" key="3">
    <citation type="submission" date="2015-06" db="UniProtKB">
        <authorList>
            <consortium name="EnsemblPlants"/>
        </authorList>
    </citation>
    <scope>IDENTIFICATION</scope>
    <source>
        <strain evidence="3">cv. Jemalong A17</strain>
    </source>
</reference>
<organism evidence="2 4">
    <name type="scientific">Medicago truncatula</name>
    <name type="common">Barrel medic</name>
    <name type="synonym">Medicago tribuloides</name>
    <dbReference type="NCBI Taxonomy" id="3880"/>
    <lineage>
        <taxon>Eukaryota</taxon>
        <taxon>Viridiplantae</taxon>
        <taxon>Streptophyta</taxon>
        <taxon>Embryophyta</taxon>
        <taxon>Tracheophyta</taxon>
        <taxon>Spermatophyta</taxon>
        <taxon>Magnoliopsida</taxon>
        <taxon>eudicotyledons</taxon>
        <taxon>Gunneridae</taxon>
        <taxon>Pentapetalae</taxon>
        <taxon>rosids</taxon>
        <taxon>fabids</taxon>
        <taxon>Fabales</taxon>
        <taxon>Fabaceae</taxon>
        <taxon>Papilionoideae</taxon>
        <taxon>50 kb inversion clade</taxon>
        <taxon>NPAAA clade</taxon>
        <taxon>Hologalegina</taxon>
        <taxon>IRL clade</taxon>
        <taxon>Trifolieae</taxon>
        <taxon>Medicago</taxon>
    </lineage>
</organism>
<dbReference type="EnsemblPlants" id="KEH17187">
    <property type="protein sequence ID" value="KEH17187"/>
    <property type="gene ID" value="MTR_0035s0100"/>
</dbReference>
<dbReference type="Proteomes" id="UP000002051">
    <property type="component" value="Unassembled WGS sequence"/>
</dbReference>
<dbReference type="EMBL" id="KL402760">
    <property type="protein sequence ID" value="KEH17187.1"/>
    <property type="molecule type" value="Genomic_DNA"/>
</dbReference>
<evidence type="ECO:0000313" key="4">
    <source>
        <dbReference type="Proteomes" id="UP000002051"/>
    </source>
</evidence>
<dbReference type="AlphaFoldDB" id="A0A072TIF5"/>
<proteinExistence type="predicted"/>
<gene>
    <name evidence="2" type="ORF">MTR_0035s0100</name>
</gene>
<accession>A0A072TIF5</accession>
<dbReference type="HOGENOM" id="CLU_1322670_0_0_1"/>
<reference evidence="2 4" key="2">
    <citation type="journal article" date="2014" name="BMC Genomics">
        <title>An improved genome release (version Mt4.0) for the model legume Medicago truncatula.</title>
        <authorList>
            <person name="Tang H."/>
            <person name="Krishnakumar V."/>
            <person name="Bidwell S."/>
            <person name="Rosen B."/>
            <person name="Chan A."/>
            <person name="Zhou S."/>
            <person name="Gentzbittel L."/>
            <person name="Childs K.L."/>
            <person name="Yandell M."/>
            <person name="Gundlach H."/>
            <person name="Mayer K.F."/>
            <person name="Schwartz D.C."/>
            <person name="Town C.D."/>
        </authorList>
    </citation>
    <scope>GENOME REANNOTATION</scope>
    <source>
        <strain evidence="2">A17</strain>
        <strain evidence="3 4">cv. Jemalong A17</strain>
    </source>
</reference>